<organism evidence="13 14">
    <name type="scientific">Carassius auratus</name>
    <name type="common">Goldfish</name>
    <dbReference type="NCBI Taxonomy" id="7957"/>
    <lineage>
        <taxon>Eukaryota</taxon>
        <taxon>Metazoa</taxon>
        <taxon>Chordata</taxon>
        <taxon>Craniata</taxon>
        <taxon>Vertebrata</taxon>
        <taxon>Euteleostomi</taxon>
        <taxon>Actinopterygii</taxon>
        <taxon>Neopterygii</taxon>
        <taxon>Teleostei</taxon>
        <taxon>Ostariophysi</taxon>
        <taxon>Cypriniformes</taxon>
        <taxon>Cyprinidae</taxon>
        <taxon>Cyprininae</taxon>
        <taxon>Carassius</taxon>
    </lineage>
</organism>
<dbReference type="OrthoDB" id="77463at2759"/>
<comment type="subunit">
    <text evidence="10">Part of the core SMN complex that contains SMN1, GEMIN2/SIP1, DDX20/GEMIN3, GEMIN4, GEMIN5, GEMIN6, GEMIN7, GEMIN8 and STRAP/UNRIP. Part of the SMN-Sm complex that contains SMN1, GEMIN2/SIP1, DDX20/GEMIN3, GEMIN4, GEMIN5, GEMIN6, GEMIN7, GEMIN8, STRAP/UNRIP and the Sm proteins SNRPB, SNRPD1, SNRPD2, SNRPD3, SNRPE, SNRPF and SNRPG. Interacts with GEMIN7; the interaction is direct. Interacts with GEMIN8; the interaction is direct. Interacts with SNRPB, SNRPD2, SNRPD3 and SNRPE; the interaction is direct.</text>
</comment>
<evidence type="ECO:0000256" key="3">
    <source>
        <dbReference type="ARBA" id="ARBA00022490"/>
    </source>
</evidence>
<dbReference type="PROSITE" id="PS52001">
    <property type="entry name" value="AD"/>
    <property type="match status" value="1"/>
</dbReference>
<keyword evidence="3" id="KW-0963">Cytoplasm</keyword>
<dbReference type="Pfam" id="PF20417">
    <property type="entry name" value="Gemin6_C"/>
    <property type="match status" value="1"/>
</dbReference>
<evidence type="ECO:0000256" key="7">
    <source>
        <dbReference type="ARBA" id="ARBA00023242"/>
    </source>
</evidence>
<evidence type="ECO:0000256" key="10">
    <source>
        <dbReference type="ARBA" id="ARBA00065613"/>
    </source>
</evidence>
<keyword evidence="4" id="KW-0597">Phosphoprotein</keyword>
<keyword evidence="13" id="KW-1185">Reference proteome</keyword>
<evidence type="ECO:0000313" key="13">
    <source>
        <dbReference type="Proteomes" id="UP000515129"/>
    </source>
</evidence>
<dbReference type="AlphaFoldDB" id="A0A6P6QDT0"/>
<dbReference type="PANTHER" id="PTHR14710:SF2">
    <property type="entry name" value="GEM-ASSOCIATED PROTEIN 6"/>
    <property type="match status" value="1"/>
</dbReference>
<dbReference type="GO" id="GO:0032797">
    <property type="term" value="C:SMN complex"/>
    <property type="evidence" value="ECO:0007669"/>
    <property type="project" value="TreeGrafter"/>
</dbReference>
<dbReference type="PANTHER" id="PTHR14710">
    <property type="entry name" value="GEM-ASSOCIATED PROTEIN 6"/>
    <property type="match status" value="1"/>
</dbReference>
<evidence type="ECO:0000256" key="8">
    <source>
        <dbReference type="ARBA" id="ARBA00034695"/>
    </source>
</evidence>
<dbReference type="Pfam" id="PF06372">
    <property type="entry name" value="Gemin6"/>
    <property type="match status" value="1"/>
</dbReference>
<proteinExistence type="predicted"/>
<evidence type="ECO:0000313" key="14">
    <source>
        <dbReference type="RefSeq" id="XP_026131708.1"/>
    </source>
</evidence>
<dbReference type="KEGG" id="caua:113111298"/>
<dbReference type="InterPro" id="IPR047574">
    <property type="entry name" value="AD"/>
</dbReference>
<dbReference type="Gene3D" id="2.30.30.100">
    <property type="match status" value="1"/>
</dbReference>
<evidence type="ECO:0000256" key="2">
    <source>
        <dbReference type="ARBA" id="ARBA00004642"/>
    </source>
</evidence>
<reference evidence="14" key="1">
    <citation type="submission" date="2025-08" db="UniProtKB">
        <authorList>
            <consortium name="RefSeq"/>
        </authorList>
    </citation>
    <scope>IDENTIFICATION</scope>
    <source>
        <strain evidence="14">Wakin</strain>
        <tissue evidence="14">Muscle</tissue>
    </source>
</reference>
<dbReference type="FunFam" id="2.30.30.100:FF:000038">
    <property type="entry name" value="Gem-associated protein 6"/>
    <property type="match status" value="1"/>
</dbReference>
<protein>
    <recommendedName>
        <fullName evidence="11">Gem-associated protein 6</fullName>
    </recommendedName>
</protein>
<evidence type="ECO:0000256" key="6">
    <source>
        <dbReference type="ARBA" id="ARBA00023187"/>
    </source>
</evidence>
<feature type="domain" description="AD" evidence="12">
    <location>
        <begin position="69"/>
        <end position="164"/>
    </location>
</feature>
<gene>
    <name evidence="14" type="primary">LOC113111298</name>
</gene>
<evidence type="ECO:0000259" key="12">
    <source>
        <dbReference type="PROSITE" id="PS52001"/>
    </source>
</evidence>
<accession>A0A6P6QDT0</accession>
<evidence type="ECO:0000256" key="4">
    <source>
        <dbReference type="ARBA" id="ARBA00022553"/>
    </source>
</evidence>
<dbReference type="GO" id="GO:0000245">
    <property type="term" value="P:spliceosomal complex assembly"/>
    <property type="evidence" value="ECO:0007669"/>
    <property type="project" value="InterPro"/>
</dbReference>
<dbReference type="GO" id="GO:0097504">
    <property type="term" value="C:Gemini of Cajal bodies"/>
    <property type="evidence" value="ECO:0007669"/>
    <property type="project" value="UniProtKB-SubCell"/>
</dbReference>
<name>A0A6P6QDT0_CARAU</name>
<evidence type="ECO:0000256" key="5">
    <source>
        <dbReference type="ARBA" id="ARBA00022664"/>
    </source>
</evidence>
<dbReference type="InterPro" id="IPR046856">
    <property type="entry name" value="Gemin6_C"/>
</dbReference>
<keyword evidence="6" id="KW-0508">mRNA splicing</keyword>
<evidence type="ECO:0000256" key="11">
    <source>
        <dbReference type="ARBA" id="ARBA00067670"/>
    </source>
</evidence>
<dbReference type="GO" id="GO:0000387">
    <property type="term" value="P:spliceosomal snRNP assembly"/>
    <property type="evidence" value="ECO:0007669"/>
    <property type="project" value="TreeGrafter"/>
</dbReference>
<dbReference type="GeneID" id="113111298"/>
<comment type="subcellular location">
    <subcellularLocation>
        <location evidence="1">Cytoplasm</location>
    </subcellularLocation>
    <subcellularLocation>
        <location evidence="8">Nucleus</location>
        <location evidence="8">Gem</location>
    </subcellularLocation>
    <subcellularLocation>
        <location evidence="2">Nucleus</location>
        <location evidence="2">Nucleoplasm</location>
    </subcellularLocation>
</comment>
<dbReference type="Proteomes" id="UP000515129">
    <property type="component" value="Chromosome 11"/>
</dbReference>
<comment type="function">
    <text evidence="9">The SMN complex catalyzes the assembly of small nuclear ribonucleoproteins (snRNPs), the building blocks of the spliceosome, and thereby plays an important role in the splicing of cellular pre-mRNAs. Most spliceosomal snRNPs contain a common set of Sm proteins SNRPB, SNRPD1, SNRPD2, SNRPD3, SNRPE, SNRPF and SNRPG that assemble in a heptameric protein ring on the Sm site of the small nuclear RNA to form the core snRNP (Sm core). In the cytosol, the Sm proteins SNRPD1, SNRPD2, SNRPE, SNRPF and SNRPG are trapped in an inactive 6S pICln-Sm complex by the chaperone CLNS1A that controls the assembly of the core snRNP. To assemble core snRNPs, the SMN complex accepts the trapped 5Sm proteins from CLNS1A forming an intermediate. Binding of snRNA inside 5Sm triggers eviction of the SMN complex, thereby allowing binding of SNRPD3 and SNRPB to complete assembly of the core snRNP.</text>
</comment>
<dbReference type="InterPro" id="IPR046857">
    <property type="entry name" value="Gemin6_Sm-like_dom"/>
</dbReference>
<evidence type="ECO:0000256" key="1">
    <source>
        <dbReference type="ARBA" id="ARBA00004496"/>
    </source>
</evidence>
<keyword evidence="5" id="KW-0507">mRNA processing</keyword>
<keyword evidence="7" id="KW-0539">Nucleus</keyword>
<sequence length="185" mass="20916">MLQWIHRSPQHWHGFINHEVCVTNRDQQRFEGRVFTVDPVSASVVLVSVQENECPSVRVILGHAVTDVQILRRGTEETERQMKSVFLPDRAQDLSAEELKSRRESVRLWLEKNRVPVTEDGELLCVANALTISAPYRPGDCSSASEIILSRIQSLVEKLPSPEENIPGHQAQLSRSNITSVLQTQ</sequence>
<dbReference type="InterPro" id="IPR009422">
    <property type="entry name" value="Gemin6"/>
</dbReference>
<dbReference type="RefSeq" id="XP_026131708.1">
    <property type="nucleotide sequence ID" value="XM_026275923.1"/>
</dbReference>
<evidence type="ECO:0000256" key="9">
    <source>
        <dbReference type="ARBA" id="ARBA00059373"/>
    </source>
</evidence>